<accession>A0ABU8H6D7</accession>
<dbReference type="EMBL" id="JBBBDM010000010">
    <property type="protein sequence ID" value="MEI5688592.1"/>
    <property type="molecule type" value="Genomic_DNA"/>
</dbReference>
<evidence type="ECO:0000313" key="2">
    <source>
        <dbReference type="Proteomes" id="UP001367771"/>
    </source>
</evidence>
<name>A0ABU8H6D7_9SPHN</name>
<reference evidence="1 2" key="1">
    <citation type="journal article" date="2013" name="Int. J. Syst. Evol. Microbiol.">
        <title>Sphingomonas kyungheensis sp. nov., a bacterium with ginsenoside-converting activity isolated from soil of a ginseng field.</title>
        <authorList>
            <person name="Son H.M."/>
            <person name="Yang J.E."/>
            <person name="Park Y."/>
            <person name="Han C.K."/>
            <person name="Kim S.G."/>
            <person name="Kook M."/>
            <person name="Yi T.H."/>
        </authorList>
    </citation>
    <scope>NUCLEOTIDE SEQUENCE [LARGE SCALE GENOMIC DNA]</scope>
    <source>
        <strain evidence="1 2">LMG 26582</strain>
    </source>
</reference>
<evidence type="ECO:0000313" key="1">
    <source>
        <dbReference type="EMBL" id="MEI5688592.1"/>
    </source>
</evidence>
<dbReference type="RefSeq" id="WP_037531857.1">
    <property type="nucleotide sequence ID" value="NZ_JBBBDM010000010.1"/>
</dbReference>
<proteinExistence type="predicted"/>
<protein>
    <submittedName>
        <fullName evidence="1">Uncharacterized protein</fullName>
    </submittedName>
</protein>
<organism evidence="1 2">
    <name type="scientific">Sphingomonas kyungheensis</name>
    <dbReference type="NCBI Taxonomy" id="1069987"/>
    <lineage>
        <taxon>Bacteria</taxon>
        <taxon>Pseudomonadati</taxon>
        <taxon>Pseudomonadota</taxon>
        <taxon>Alphaproteobacteria</taxon>
        <taxon>Sphingomonadales</taxon>
        <taxon>Sphingomonadaceae</taxon>
        <taxon>Sphingomonas</taxon>
    </lineage>
</organism>
<sequence length="101" mass="10600">MNMHPHPTPPPDSVPLIDNPFTPEIFATGISGLSVINGIVCITVESARCDHTKAQPAMERVVVGRLALSVPAAQGLLAGLFDFMGQHGINPLVTNGTVTCQ</sequence>
<comment type="caution">
    <text evidence="1">The sequence shown here is derived from an EMBL/GenBank/DDBJ whole genome shotgun (WGS) entry which is preliminary data.</text>
</comment>
<keyword evidence="2" id="KW-1185">Reference proteome</keyword>
<gene>
    <name evidence="1" type="ORF">V8201_15975</name>
</gene>
<dbReference type="Proteomes" id="UP001367771">
    <property type="component" value="Unassembled WGS sequence"/>
</dbReference>